<dbReference type="Proteomes" id="UP000317550">
    <property type="component" value="Chromosome"/>
</dbReference>
<dbReference type="RefSeq" id="WP_144280510.1">
    <property type="nucleotide sequence ID" value="NZ_CP041730.1"/>
</dbReference>
<keyword evidence="3" id="KW-1185">Reference proteome</keyword>
<feature type="domain" description="Rap1a immunity protein" evidence="1">
    <location>
        <begin position="26"/>
        <end position="127"/>
    </location>
</feature>
<organism evidence="2 3">
    <name type="scientific">Chitinimonas arctica</name>
    <dbReference type="NCBI Taxonomy" id="2594795"/>
    <lineage>
        <taxon>Bacteria</taxon>
        <taxon>Pseudomonadati</taxon>
        <taxon>Pseudomonadota</taxon>
        <taxon>Betaproteobacteria</taxon>
        <taxon>Neisseriales</taxon>
        <taxon>Chitinibacteraceae</taxon>
        <taxon>Chitinimonas</taxon>
    </lineage>
</organism>
<dbReference type="KEGG" id="cari:FNU76_23830"/>
<reference evidence="3" key="1">
    <citation type="submission" date="2019-07" db="EMBL/GenBank/DDBJ databases">
        <title>Chitinimonas sp. nov., isolated from Ny-Alesund, arctica soil.</title>
        <authorList>
            <person name="Xu Q."/>
            <person name="Peng F."/>
        </authorList>
    </citation>
    <scope>NUCLEOTIDE SEQUENCE [LARGE SCALE GENOMIC DNA]</scope>
    <source>
        <strain evidence="3">R3-44</strain>
    </source>
</reference>
<dbReference type="AlphaFoldDB" id="A0A516SLW9"/>
<evidence type="ECO:0000259" key="1">
    <source>
        <dbReference type="Pfam" id="PF18602"/>
    </source>
</evidence>
<sequence>MTAPWKKWVVYFFLAAVLCVVKAEQTGNDLYRQLNSTEDWERLMATSYILGVVDAELFTMAVELRAAKEFKVSKPRDYLISHFCFGGDVTMEQIKDIVVKLLKDNPEIRHKEAIFIVRYALVDSFPCELNPKE</sequence>
<name>A0A516SLW9_9NEIS</name>
<dbReference type="EMBL" id="CP041730">
    <property type="protein sequence ID" value="QDQ29135.1"/>
    <property type="molecule type" value="Genomic_DNA"/>
</dbReference>
<accession>A0A516SLW9</accession>
<dbReference type="OrthoDB" id="7062115at2"/>
<gene>
    <name evidence="2" type="ORF">FNU76_23830</name>
</gene>
<protein>
    <recommendedName>
        <fullName evidence="1">Rap1a immunity protein domain-containing protein</fullName>
    </recommendedName>
</protein>
<proteinExistence type="predicted"/>
<evidence type="ECO:0000313" key="2">
    <source>
        <dbReference type="EMBL" id="QDQ29135.1"/>
    </source>
</evidence>
<dbReference type="InterPro" id="IPR041238">
    <property type="entry name" value="Rap1a"/>
</dbReference>
<dbReference type="Pfam" id="PF18602">
    <property type="entry name" value="Rap1a"/>
    <property type="match status" value="1"/>
</dbReference>
<evidence type="ECO:0000313" key="3">
    <source>
        <dbReference type="Proteomes" id="UP000317550"/>
    </source>
</evidence>